<name>A0A1Y1YAX5_9FUNG</name>
<comment type="caution">
    <text evidence="6">The sequence shown here is derived from an EMBL/GenBank/DDBJ whole genome shotgun (WGS) entry which is preliminary data.</text>
</comment>
<dbReference type="Pfam" id="PF00082">
    <property type="entry name" value="Peptidase_S8"/>
    <property type="match status" value="1"/>
</dbReference>
<keyword evidence="2" id="KW-0645">Protease</keyword>
<dbReference type="GO" id="GO:0004252">
    <property type="term" value="F:serine-type endopeptidase activity"/>
    <property type="evidence" value="ECO:0007669"/>
    <property type="project" value="InterPro"/>
</dbReference>
<dbReference type="InterPro" id="IPR000209">
    <property type="entry name" value="Peptidase_S8/S53_dom"/>
</dbReference>
<comment type="caution">
    <text evidence="4">Lacks conserved residue(s) required for the propagation of feature annotation.</text>
</comment>
<dbReference type="OrthoDB" id="206201at2759"/>
<accession>A0A1Y1YAX5</accession>
<gene>
    <name evidence="6" type="ORF">LY90DRAFT_444437</name>
</gene>
<evidence type="ECO:0000259" key="5">
    <source>
        <dbReference type="Pfam" id="PF00082"/>
    </source>
</evidence>
<keyword evidence="3" id="KW-0378">Hydrolase</keyword>
<dbReference type="PANTHER" id="PTHR43806">
    <property type="entry name" value="PEPTIDASE S8"/>
    <property type="match status" value="1"/>
</dbReference>
<evidence type="ECO:0000313" key="6">
    <source>
        <dbReference type="EMBL" id="ORX95092.1"/>
    </source>
</evidence>
<comment type="similarity">
    <text evidence="1 4">Belongs to the peptidase S8 family.</text>
</comment>
<sequence>MFDHRDFNTDNRKVVCEAICVGRGCVQTDSDPILSKFSIIEPQKHLYPNHGTKVASTAAGTIYGVAKNANIYGITVDMAISSIVTAINYVLRLSSSKFPPEKTIINISSGSYTKHSVYENVLKDAEEKGYMIITSGGNDNIDGCVKTKREYIRDNEKKIAKDFHYPSGYDSTIGV</sequence>
<dbReference type="PANTHER" id="PTHR43806:SF58">
    <property type="entry name" value="ALKALINE PROTEASE 1-RELATED"/>
    <property type="match status" value="1"/>
</dbReference>
<dbReference type="InterPro" id="IPR036852">
    <property type="entry name" value="Peptidase_S8/S53_dom_sf"/>
</dbReference>
<keyword evidence="3" id="KW-0720">Serine protease</keyword>
<evidence type="ECO:0000256" key="3">
    <source>
        <dbReference type="ARBA" id="ARBA00022825"/>
    </source>
</evidence>
<dbReference type="GO" id="GO:0005615">
    <property type="term" value="C:extracellular space"/>
    <property type="evidence" value="ECO:0007669"/>
    <property type="project" value="TreeGrafter"/>
</dbReference>
<keyword evidence="7" id="KW-1185">Reference proteome</keyword>
<protein>
    <recommendedName>
        <fullName evidence="5">Peptidase S8/S53 domain-containing protein</fullName>
    </recommendedName>
</protein>
<evidence type="ECO:0000256" key="2">
    <source>
        <dbReference type="ARBA" id="ARBA00022670"/>
    </source>
</evidence>
<reference evidence="6 7" key="1">
    <citation type="submission" date="2016-08" db="EMBL/GenBank/DDBJ databases">
        <title>A Parts List for Fungal Cellulosomes Revealed by Comparative Genomics.</title>
        <authorList>
            <consortium name="DOE Joint Genome Institute"/>
            <person name="Haitjema C.H."/>
            <person name="Gilmore S.P."/>
            <person name="Henske J.K."/>
            <person name="Solomon K.V."/>
            <person name="De Groot R."/>
            <person name="Kuo A."/>
            <person name="Mondo S.J."/>
            <person name="Salamov A.A."/>
            <person name="Labutti K."/>
            <person name="Zhao Z."/>
            <person name="Chiniquy J."/>
            <person name="Barry K."/>
            <person name="Brewer H.M."/>
            <person name="Purvine S.O."/>
            <person name="Wright A.T."/>
            <person name="Boxma B."/>
            <person name="Van Alen T."/>
            <person name="Hackstein J.H."/>
            <person name="Baker S.E."/>
            <person name="Grigoriev I.V."/>
            <person name="O'Malley M.A."/>
        </authorList>
    </citation>
    <scope>NUCLEOTIDE SEQUENCE [LARGE SCALE GENOMIC DNA]</scope>
    <source>
        <strain evidence="6 7">G1</strain>
    </source>
</reference>
<organism evidence="6 7">
    <name type="scientific">Neocallimastix californiae</name>
    <dbReference type="NCBI Taxonomy" id="1754190"/>
    <lineage>
        <taxon>Eukaryota</taxon>
        <taxon>Fungi</taxon>
        <taxon>Fungi incertae sedis</taxon>
        <taxon>Chytridiomycota</taxon>
        <taxon>Chytridiomycota incertae sedis</taxon>
        <taxon>Neocallimastigomycetes</taxon>
        <taxon>Neocallimastigales</taxon>
        <taxon>Neocallimastigaceae</taxon>
        <taxon>Neocallimastix</taxon>
    </lineage>
</organism>
<dbReference type="Gene3D" id="3.40.50.200">
    <property type="entry name" value="Peptidase S8/S53 domain"/>
    <property type="match status" value="1"/>
</dbReference>
<dbReference type="InterPro" id="IPR050131">
    <property type="entry name" value="Peptidase_S8_subtilisin-like"/>
</dbReference>
<dbReference type="GO" id="GO:0006508">
    <property type="term" value="P:proteolysis"/>
    <property type="evidence" value="ECO:0007669"/>
    <property type="project" value="UniProtKB-KW"/>
</dbReference>
<dbReference type="AlphaFoldDB" id="A0A1Y1YAX5"/>
<dbReference type="EMBL" id="MCOG01000666">
    <property type="protein sequence ID" value="ORX95092.1"/>
    <property type="molecule type" value="Genomic_DNA"/>
</dbReference>
<dbReference type="InterPro" id="IPR022398">
    <property type="entry name" value="Peptidase_S8_His-AS"/>
</dbReference>
<dbReference type="PROSITE" id="PS00137">
    <property type="entry name" value="SUBTILASE_HIS"/>
    <property type="match status" value="1"/>
</dbReference>
<dbReference type="Proteomes" id="UP000193920">
    <property type="component" value="Unassembled WGS sequence"/>
</dbReference>
<proteinExistence type="inferred from homology"/>
<evidence type="ECO:0000256" key="1">
    <source>
        <dbReference type="ARBA" id="ARBA00011073"/>
    </source>
</evidence>
<feature type="non-terminal residue" evidence="6">
    <location>
        <position position="175"/>
    </location>
</feature>
<dbReference type="SUPFAM" id="SSF52743">
    <property type="entry name" value="Subtilisin-like"/>
    <property type="match status" value="1"/>
</dbReference>
<evidence type="ECO:0000256" key="4">
    <source>
        <dbReference type="PROSITE-ProRule" id="PRU01240"/>
    </source>
</evidence>
<dbReference type="PROSITE" id="PS51892">
    <property type="entry name" value="SUBTILASE"/>
    <property type="match status" value="1"/>
</dbReference>
<evidence type="ECO:0000313" key="7">
    <source>
        <dbReference type="Proteomes" id="UP000193920"/>
    </source>
</evidence>
<feature type="domain" description="Peptidase S8/S53" evidence="5">
    <location>
        <begin position="46"/>
        <end position="175"/>
    </location>
</feature>